<dbReference type="Pfam" id="PF10137">
    <property type="entry name" value="CAP12-PCTIR_TIR"/>
    <property type="match status" value="1"/>
</dbReference>
<evidence type="ECO:0000313" key="5">
    <source>
        <dbReference type="Proteomes" id="UP001242288"/>
    </source>
</evidence>
<evidence type="ECO:0000313" key="2">
    <source>
        <dbReference type="EMBL" id="MCX4146899.1"/>
    </source>
</evidence>
<dbReference type="EMBL" id="JAMXWF010000011">
    <property type="protein sequence ID" value="MDQ6408725.1"/>
    <property type="molecule type" value="Genomic_DNA"/>
</dbReference>
<gene>
    <name evidence="3" type="ORF">NIE36_16165</name>
    <name evidence="2" type="ORF">OSB80_16205</name>
</gene>
<keyword evidence="4" id="KW-1185">Reference proteome</keyword>
<dbReference type="Proteomes" id="UP001209412">
    <property type="component" value="Unassembled WGS sequence"/>
</dbReference>
<dbReference type="Proteomes" id="UP001242288">
    <property type="component" value="Unassembled WGS sequence"/>
</dbReference>
<proteinExistence type="predicted"/>
<dbReference type="InterPro" id="IPR019302">
    <property type="entry name" value="CAP12/PCTIR_TIR_dom"/>
</dbReference>
<dbReference type="EMBL" id="JAPKHW010000011">
    <property type="protein sequence ID" value="MCX4146899.1"/>
    <property type="molecule type" value="Genomic_DNA"/>
</dbReference>
<evidence type="ECO:0000313" key="3">
    <source>
        <dbReference type="EMBL" id="MDQ6408725.1"/>
    </source>
</evidence>
<dbReference type="AlphaFoldDB" id="A0AAP5EV65"/>
<protein>
    <submittedName>
        <fullName evidence="3">Nucleotide-binding protein</fullName>
    </submittedName>
</protein>
<comment type="caution">
    <text evidence="3">The sequence shown here is derived from an EMBL/GenBank/DDBJ whole genome shotgun (WGS) entry which is preliminary data.</text>
</comment>
<dbReference type="RefSeq" id="WP_266258453.1">
    <property type="nucleotide sequence ID" value="NZ_JAMXWF010000011.1"/>
</dbReference>
<accession>A0AAP5EV65</accession>
<evidence type="ECO:0000313" key="4">
    <source>
        <dbReference type="Proteomes" id="UP001209412"/>
    </source>
</evidence>
<dbReference type="GO" id="GO:0050135">
    <property type="term" value="F:NADP+ nucleosidase activity"/>
    <property type="evidence" value="ECO:0007669"/>
    <property type="project" value="InterPro"/>
</dbReference>
<name>A0AAP5EV65_9BURK</name>
<sequence length="293" mass="33055">MKPRVFIGSSTEGKAVANAIDANLQGVAEPVVWTRGVFGLSGTTVNDLMEQVRNADFGIFVFSQDDTAEIRGKLLDVPRDNVVYELGLFSGALGPDRCFFLTPEDVSMHLPTDLLGMTGGRYNANRRDQNIKAAVNPFCAEVEEKIHKHWYRFREKHNLLRDMATKYECCEWISDQETRVSTKREVFSDMERYFRNRRINKRTLADFRRTGFYVAVAAAIAVNPESRDAQVLLSMDTALVTRGITQAAMLSAMNRLNDSGVLAATEKSDLLSWVSKFPRPDPSLQSEIDRFRA</sequence>
<reference evidence="3" key="1">
    <citation type="submission" date="2022-06" db="EMBL/GenBank/DDBJ databases">
        <title>PHB producers.</title>
        <authorList>
            <person name="Besaury L."/>
        </authorList>
    </citation>
    <scope>NUCLEOTIDE SEQUENCE</scope>
    <source>
        <strain evidence="3 4">SEWS6</strain>
    </source>
</reference>
<evidence type="ECO:0000259" key="1">
    <source>
        <dbReference type="Pfam" id="PF10137"/>
    </source>
</evidence>
<organism evidence="3 5">
    <name type="scientific">Paraburkholderia madseniana</name>
    <dbReference type="NCBI Taxonomy" id="2599607"/>
    <lineage>
        <taxon>Bacteria</taxon>
        <taxon>Pseudomonadati</taxon>
        <taxon>Pseudomonadota</taxon>
        <taxon>Betaproteobacteria</taxon>
        <taxon>Burkholderiales</taxon>
        <taxon>Burkholderiaceae</taxon>
        <taxon>Paraburkholderia</taxon>
    </lineage>
</organism>
<feature type="domain" description="CD-NTase-associated protein 12/Pycsar effector protein TIR" evidence="1">
    <location>
        <begin position="4"/>
        <end position="123"/>
    </location>
</feature>